<protein>
    <submittedName>
        <fullName evidence="1">Uncharacterized protein</fullName>
    </submittedName>
</protein>
<evidence type="ECO:0000313" key="1">
    <source>
        <dbReference type="EMBL" id="GMR31538.1"/>
    </source>
</evidence>
<keyword evidence="2" id="KW-1185">Reference proteome</keyword>
<name>A0AAN4Z030_9BILA</name>
<comment type="caution">
    <text evidence="1">The sequence shown here is derived from an EMBL/GenBank/DDBJ whole genome shotgun (WGS) entry which is preliminary data.</text>
</comment>
<sequence length="206" mass="22797">HPLVPSSSSHISMDYDDLFELYSEESSRIHRARLGADCLGDGCSSIDVSAAEAAAENGGEGLCDGCRARSRRHRRRSSRSSSSRPRLRRRDLDDDPVVVAVKDEVNHNKREERKSESETVICSVGLTLLMKVKISDRAVSKIVEGEINGEKIVLTCAGDYGEEEAVLKWTREKDSDLWINDPIVDPLSKRRFSRIPSVATSPPASC</sequence>
<dbReference type="AlphaFoldDB" id="A0AAN4Z030"/>
<reference evidence="2" key="1">
    <citation type="submission" date="2022-10" db="EMBL/GenBank/DDBJ databases">
        <title>Genome assembly of Pristionchus species.</title>
        <authorList>
            <person name="Yoshida K."/>
            <person name="Sommer R.J."/>
        </authorList>
    </citation>
    <scope>NUCLEOTIDE SEQUENCE [LARGE SCALE GENOMIC DNA]</scope>
    <source>
        <strain evidence="2">RS5460</strain>
    </source>
</reference>
<organism evidence="1 2">
    <name type="scientific">Pristionchus mayeri</name>
    <dbReference type="NCBI Taxonomy" id="1317129"/>
    <lineage>
        <taxon>Eukaryota</taxon>
        <taxon>Metazoa</taxon>
        <taxon>Ecdysozoa</taxon>
        <taxon>Nematoda</taxon>
        <taxon>Chromadorea</taxon>
        <taxon>Rhabditida</taxon>
        <taxon>Rhabditina</taxon>
        <taxon>Diplogasteromorpha</taxon>
        <taxon>Diplogasteroidea</taxon>
        <taxon>Neodiplogasteridae</taxon>
        <taxon>Pristionchus</taxon>
    </lineage>
</organism>
<accession>A0AAN4Z030</accession>
<dbReference type="EMBL" id="BTRK01000001">
    <property type="protein sequence ID" value="GMR31538.1"/>
    <property type="molecule type" value="Genomic_DNA"/>
</dbReference>
<proteinExistence type="predicted"/>
<evidence type="ECO:0000313" key="2">
    <source>
        <dbReference type="Proteomes" id="UP001328107"/>
    </source>
</evidence>
<gene>
    <name evidence="1" type="ORF">PMAYCL1PPCAC_01733</name>
</gene>
<feature type="non-terminal residue" evidence="1">
    <location>
        <position position="1"/>
    </location>
</feature>
<dbReference type="Proteomes" id="UP001328107">
    <property type="component" value="Unassembled WGS sequence"/>
</dbReference>